<sequence length="482" mass="52950">MWQLVSILCNVQLWFSDGHAINKVRGGQNVSSRLIVDSGGFLDLTEFRSGPGLAIDANGAVLSLRLQTGAPASCPELDHVVPWVNLTLDVHDGGMFDLSFHELPETVIECYTTSPVSGKLKQLPYISDSDAGYLLNMIEEQFVPYQNIPESPGKSVEEIRALGKQFFPFTRHSFELAMSVYDWTTASFARLVLMKIFQYTGIDPPPHPLDSRSITEQIWASNWSYYTPQNDSYMRSFLMKPADSLADVEAQLANVSTELQRFSDVQNRLLGAAFAALPRTAVLAKPRLYSGQPDISQLGLEHFGIEFLECPLNDGPVGTTLVAPFGDALATYAGMGRTVTTKMVWSFTDSLEDAMHYANGIVLVAEPGDGAWVWDTAAYVTPLSDDPRKVEYTFAPGTRFKVKNIDRAAVSGKPVVVITLQPEVRAVQTRDEAESASRLGPDKSQLLSAAGSLEPFVPSGRIPHSRHRYGGRPCACSRQEGH</sequence>
<evidence type="ECO:0000313" key="2">
    <source>
        <dbReference type="EMBL" id="UNI15742.1"/>
    </source>
</evidence>
<reference evidence="2" key="1">
    <citation type="submission" date="2021-11" db="EMBL/GenBank/DDBJ databases">
        <title>Purpureocillium_takamizusanense_genome.</title>
        <authorList>
            <person name="Nguyen N.-H."/>
        </authorList>
    </citation>
    <scope>NUCLEOTIDE SEQUENCE</scope>
    <source>
        <strain evidence="2">PT3</strain>
    </source>
</reference>
<dbReference type="KEGG" id="ptkz:JDV02_002248"/>
<proteinExistence type="predicted"/>
<dbReference type="Proteomes" id="UP000829364">
    <property type="component" value="Chromosome 2"/>
</dbReference>
<dbReference type="RefSeq" id="XP_047839223.1">
    <property type="nucleotide sequence ID" value="XM_047983253.1"/>
</dbReference>
<protein>
    <submittedName>
        <fullName evidence="2">Uncharacterized protein</fullName>
    </submittedName>
</protein>
<dbReference type="EMBL" id="CP086355">
    <property type="protein sequence ID" value="UNI15742.1"/>
    <property type="molecule type" value="Genomic_DNA"/>
</dbReference>
<dbReference type="OrthoDB" id="5364250at2759"/>
<evidence type="ECO:0000256" key="1">
    <source>
        <dbReference type="SAM" id="MobiDB-lite"/>
    </source>
</evidence>
<organism evidence="2 3">
    <name type="scientific">Purpureocillium takamizusanense</name>
    <dbReference type="NCBI Taxonomy" id="2060973"/>
    <lineage>
        <taxon>Eukaryota</taxon>
        <taxon>Fungi</taxon>
        <taxon>Dikarya</taxon>
        <taxon>Ascomycota</taxon>
        <taxon>Pezizomycotina</taxon>
        <taxon>Sordariomycetes</taxon>
        <taxon>Hypocreomycetidae</taxon>
        <taxon>Hypocreales</taxon>
        <taxon>Ophiocordycipitaceae</taxon>
        <taxon>Purpureocillium</taxon>
    </lineage>
</organism>
<evidence type="ECO:0000313" key="3">
    <source>
        <dbReference type="Proteomes" id="UP000829364"/>
    </source>
</evidence>
<name>A0A9Q8QBD2_9HYPO</name>
<dbReference type="GeneID" id="72064209"/>
<dbReference type="AlphaFoldDB" id="A0A9Q8QBD2"/>
<gene>
    <name evidence="2" type="ORF">JDV02_002248</name>
</gene>
<feature type="region of interest" description="Disordered" evidence="1">
    <location>
        <begin position="460"/>
        <end position="482"/>
    </location>
</feature>
<keyword evidence="3" id="KW-1185">Reference proteome</keyword>
<accession>A0A9Q8QBD2</accession>